<dbReference type="SUPFAM" id="SSF48008">
    <property type="entry name" value="GntR ligand-binding domain-like"/>
    <property type="match status" value="1"/>
</dbReference>
<evidence type="ECO:0000313" key="5">
    <source>
        <dbReference type="EMBL" id="SCM68189.1"/>
    </source>
</evidence>
<dbReference type="EMBL" id="FMJB01000055">
    <property type="protein sequence ID" value="SCM68189.1"/>
    <property type="molecule type" value="Genomic_DNA"/>
</dbReference>
<dbReference type="GO" id="GO:0003700">
    <property type="term" value="F:DNA-binding transcription factor activity"/>
    <property type="evidence" value="ECO:0007669"/>
    <property type="project" value="InterPro"/>
</dbReference>
<evidence type="ECO:0000256" key="3">
    <source>
        <dbReference type="ARBA" id="ARBA00023163"/>
    </source>
</evidence>
<dbReference type="GO" id="GO:0003677">
    <property type="term" value="F:DNA binding"/>
    <property type="evidence" value="ECO:0007669"/>
    <property type="project" value="UniProtKB-KW"/>
</dbReference>
<dbReference type="InterPro" id="IPR011711">
    <property type="entry name" value="GntR_C"/>
</dbReference>
<evidence type="ECO:0000256" key="1">
    <source>
        <dbReference type="ARBA" id="ARBA00023015"/>
    </source>
</evidence>
<dbReference type="Pfam" id="PF07729">
    <property type="entry name" value="FCD"/>
    <property type="match status" value="1"/>
</dbReference>
<dbReference type="PROSITE" id="PS50949">
    <property type="entry name" value="HTH_GNTR"/>
    <property type="match status" value="1"/>
</dbReference>
<dbReference type="InterPro" id="IPR036390">
    <property type="entry name" value="WH_DNA-bd_sf"/>
</dbReference>
<dbReference type="CDD" id="cd07377">
    <property type="entry name" value="WHTH_GntR"/>
    <property type="match status" value="1"/>
</dbReference>
<dbReference type="RefSeq" id="WP_072706832.1">
    <property type="nucleotide sequence ID" value="NZ_FMJB01000055.1"/>
</dbReference>
<dbReference type="PANTHER" id="PTHR43537:SF49">
    <property type="entry name" value="TRANSCRIPTIONAL REGULATORY PROTEIN"/>
    <property type="match status" value="1"/>
</dbReference>
<organism evidence="5 6">
    <name type="scientific">Donghicola eburneus</name>
    <dbReference type="NCBI Taxonomy" id="393278"/>
    <lineage>
        <taxon>Bacteria</taxon>
        <taxon>Pseudomonadati</taxon>
        <taxon>Pseudomonadota</taxon>
        <taxon>Alphaproteobacteria</taxon>
        <taxon>Rhodobacterales</taxon>
        <taxon>Roseobacteraceae</taxon>
        <taxon>Donghicola</taxon>
    </lineage>
</organism>
<name>A0A1M4N051_9RHOB</name>
<dbReference type="Gene3D" id="1.20.120.530">
    <property type="entry name" value="GntR ligand-binding domain-like"/>
    <property type="match status" value="1"/>
</dbReference>
<dbReference type="InterPro" id="IPR008920">
    <property type="entry name" value="TF_FadR/GntR_C"/>
</dbReference>
<dbReference type="SUPFAM" id="SSF46785">
    <property type="entry name" value="Winged helix' DNA-binding domain"/>
    <property type="match status" value="1"/>
</dbReference>
<accession>A0A1M4N051</accession>
<keyword evidence="3" id="KW-0804">Transcription</keyword>
<protein>
    <submittedName>
        <fullName evidence="5">GntR family transcriptional regulator</fullName>
    </submittedName>
</protein>
<dbReference type="AlphaFoldDB" id="A0A1M4N051"/>
<dbReference type="InterPro" id="IPR036388">
    <property type="entry name" value="WH-like_DNA-bd_sf"/>
</dbReference>
<keyword evidence="6" id="KW-1185">Reference proteome</keyword>
<gene>
    <name evidence="5" type="ORF">KARMA_2403</name>
</gene>
<dbReference type="Gene3D" id="1.10.10.10">
    <property type="entry name" value="Winged helix-like DNA-binding domain superfamily/Winged helix DNA-binding domain"/>
    <property type="match status" value="1"/>
</dbReference>
<dbReference type="SMART" id="SM00345">
    <property type="entry name" value="HTH_GNTR"/>
    <property type="match status" value="1"/>
</dbReference>
<proteinExistence type="predicted"/>
<reference evidence="6" key="1">
    <citation type="submission" date="2016-09" db="EMBL/GenBank/DDBJ databases">
        <authorList>
            <person name="Wibberg D."/>
        </authorList>
    </citation>
    <scope>NUCLEOTIDE SEQUENCE [LARGE SCALE GENOMIC DNA]</scope>
</reference>
<dbReference type="Pfam" id="PF00392">
    <property type="entry name" value="GntR"/>
    <property type="match status" value="1"/>
</dbReference>
<evidence type="ECO:0000259" key="4">
    <source>
        <dbReference type="PROSITE" id="PS50949"/>
    </source>
</evidence>
<dbReference type="Proteomes" id="UP000184085">
    <property type="component" value="Unassembled WGS sequence"/>
</dbReference>
<keyword evidence="1" id="KW-0805">Transcription regulation</keyword>
<evidence type="ECO:0000313" key="6">
    <source>
        <dbReference type="Proteomes" id="UP000184085"/>
    </source>
</evidence>
<dbReference type="InterPro" id="IPR000524">
    <property type="entry name" value="Tscrpt_reg_HTH_GntR"/>
</dbReference>
<evidence type="ECO:0000256" key="2">
    <source>
        <dbReference type="ARBA" id="ARBA00023125"/>
    </source>
</evidence>
<dbReference type="PANTHER" id="PTHR43537">
    <property type="entry name" value="TRANSCRIPTIONAL REGULATOR, GNTR FAMILY"/>
    <property type="match status" value="1"/>
</dbReference>
<keyword evidence="2" id="KW-0238">DNA-binding</keyword>
<dbReference type="SMART" id="SM00895">
    <property type="entry name" value="FCD"/>
    <property type="match status" value="1"/>
</dbReference>
<feature type="domain" description="HTH gntR-type" evidence="4">
    <location>
        <begin position="9"/>
        <end position="76"/>
    </location>
</feature>
<sequence>MQDTSGQPPLRAASIAATLEAEIITGQITGGTKLDEQGLAERFDVSRTPVREALHLLAARSLVERVPYRGVVVLDITPERIEQMFEAMAEVEALCGRFSAQRMTIGERGALQVLHDEMQVMAEKEAYNDYEAANTRFHAMIYDGAHNADIAELADTLRLKLAPFRRTQLKSAARMEKSSAEHQDIVTSIVDNDPAGAERALRRHLMSAAQQVLGQMR</sequence>